<keyword evidence="3" id="KW-1185">Reference proteome</keyword>
<organism evidence="2 3">
    <name type="scientific">Plakobranchus ocellatus</name>
    <dbReference type="NCBI Taxonomy" id="259542"/>
    <lineage>
        <taxon>Eukaryota</taxon>
        <taxon>Metazoa</taxon>
        <taxon>Spiralia</taxon>
        <taxon>Lophotrochozoa</taxon>
        <taxon>Mollusca</taxon>
        <taxon>Gastropoda</taxon>
        <taxon>Heterobranchia</taxon>
        <taxon>Euthyneura</taxon>
        <taxon>Panpulmonata</taxon>
        <taxon>Sacoglossa</taxon>
        <taxon>Placobranchoidea</taxon>
        <taxon>Plakobranchidae</taxon>
        <taxon>Plakobranchus</taxon>
    </lineage>
</organism>
<name>A0AAV4CIM3_9GAST</name>
<gene>
    <name evidence="2" type="ORF">PoB_005717900</name>
</gene>
<evidence type="ECO:0000313" key="3">
    <source>
        <dbReference type="Proteomes" id="UP000735302"/>
    </source>
</evidence>
<evidence type="ECO:0000313" key="2">
    <source>
        <dbReference type="EMBL" id="GFO30674.1"/>
    </source>
</evidence>
<protein>
    <submittedName>
        <fullName evidence="2">Uncharacterized protein</fullName>
    </submittedName>
</protein>
<reference evidence="2 3" key="1">
    <citation type="journal article" date="2021" name="Elife">
        <title>Chloroplast acquisition without the gene transfer in kleptoplastic sea slugs, Plakobranchus ocellatus.</title>
        <authorList>
            <person name="Maeda T."/>
            <person name="Takahashi S."/>
            <person name="Yoshida T."/>
            <person name="Shimamura S."/>
            <person name="Takaki Y."/>
            <person name="Nagai Y."/>
            <person name="Toyoda A."/>
            <person name="Suzuki Y."/>
            <person name="Arimoto A."/>
            <person name="Ishii H."/>
            <person name="Satoh N."/>
            <person name="Nishiyama T."/>
            <person name="Hasebe M."/>
            <person name="Maruyama T."/>
            <person name="Minagawa J."/>
            <person name="Obokata J."/>
            <person name="Shigenobu S."/>
        </authorList>
    </citation>
    <scope>NUCLEOTIDE SEQUENCE [LARGE SCALE GENOMIC DNA]</scope>
</reference>
<sequence length="92" mass="9781">MVDHGALVSKLKIDRAGPQNSGTYVCRSSHNVLRDILVQVLVADSSNKKRGTASSTSSSNTSARESAGPQIQLSTSCLLLVIALVTYRTLHV</sequence>
<feature type="compositionally biased region" description="Low complexity" evidence="1">
    <location>
        <begin position="52"/>
        <end position="67"/>
    </location>
</feature>
<proteinExistence type="predicted"/>
<dbReference type="EMBL" id="BLXT01006250">
    <property type="protein sequence ID" value="GFO30674.1"/>
    <property type="molecule type" value="Genomic_DNA"/>
</dbReference>
<evidence type="ECO:0000256" key="1">
    <source>
        <dbReference type="SAM" id="MobiDB-lite"/>
    </source>
</evidence>
<comment type="caution">
    <text evidence="2">The sequence shown here is derived from an EMBL/GenBank/DDBJ whole genome shotgun (WGS) entry which is preliminary data.</text>
</comment>
<feature type="region of interest" description="Disordered" evidence="1">
    <location>
        <begin position="46"/>
        <end position="69"/>
    </location>
</feature>
<dbReference type="AlphaFoldDB" id="A0AAV4CIM3"/>
<dbReference type="Proteomes" id="UP000735302">
    <property type="component" value="Unassembled WGS sequence"/>
</dbReference>
<accession>A0AAV4CIM3</accession>